<dbReference type="HOGENOM" id="CLU_1930650_0_0_1"/>
<dbReference type="PaxDb" id="3880-AES60435"/>
<evidence type="ECO:0000313" key="3">
    <source>
        <dbReference type="EnsemblPlants" id="AES60435"/>
    </source>
</evidence>
<feature type="compositionally biased region" description="Basic residues" evidence="1">
    <location>
        <begin position="14"/>
        <end position="26"/>
    </location>
</feature>
<reference evidence="2 4" key="1">
    <citation type="journal article" date="2011" name="Nature">
        <title>The Medicago genome provides insight into the evolution of rhizobial symbioses.</title>
        <authorList>
            <person name="Young N.D."/>
            <person name="Debelle F."/>
            <person name="Oldroyd G.E."/>
            <person name="Geurts R."/>
            <person name="Cannon S.B."/>
            <person name="Udvardi M.K."/>
            <person name="Benedito V.A."/>
            <person name="Mayer K.F."/>
            <person name="Gouzy J."/>
            <person name="Schoof H."/>
            <person name="Van de Peer Y."/>
            <person name="Proost S."/>
            <person name="Cook D.R."/>
            <person name="Meyers B.C."/>
            <person name="Spannagl M."/>
            <person name="Cheung F."/>
            <person name="De Mita S."/>
            <person name="Krishnakumar V."/>
            <person name="Gundlach H."/>
            <person name="Zhou S."/>
            <person name="Mudge J."/>
            <person name="Bharti A.K."/>
            <person name="Murray J.D."/>
            <person name="Naoumkina M.A."/>
            <person name="Rosen B."/>
            <person name="Silverstein K.A."/>
            <person name="Tang H."/>
            <person name="Rombauts S."/>
            <person name="Zhao P.X."/>
            <person name="Zhou P."/>
            <person name="Barbe V."/>
            <person name="Bardou P."/>
            <person name="Bechner M."/>
            <person name="Bellec A."/>
            <person name="Berger A."/>
            <person name="Berges H."/>
            <person name="Bidwell S."/>
            <person name="Bisseling T."/>
            <person name="Choisne N."/>
            <person name="Couloux A."/>
            <person name="Denny R."/>
            <person name="Deshpande S."/>
            <person name="Dai X."/>
            <person name="Doyle J.J."/>
            <person name="Dudez A.M."/>
            <person name="Farmer A.D."/>
            <person name="Fouteau S."/>
            <person name="Franken C."/>
            <person name="Gibelin C."/>
            <person name="Gish J."/>
            <person name="Goldstein S."/>
            <person name="Gonzalez A.J."/>
            <person name="Green P.J."/>
            <person name="Hallab A."/>
            <person name="Hartog M."/>
            <person name="Hua A."/>
            <person name="Humphray S.J."/>
            <person name="Jeong D.H."/>
            <person name="Jing Y."/>
            <person name="Jocker A."/>
            <person name="Kenton S.M."/>
            <person name="Kim D.J."/>
            <person name="Klee K."/>
            <person name="Lai H."/>
            <person name="Lang C."/>
            <person name="Lin S."/>
            <person name="Macmil S.L."/>
            <person name="Magdelenat G."/>
            <person name="Matthews L."/>
            <person name="McCorrison J."/>
            <person name="Monaghan E.L."/>
            <person name="Mun J.H."/>
            <person name="Najar F.Z."/>
            <person name="Nicholson C."/>
            <person name="Noirot C."/>
            <person name="O'Bleness M."/>
            <person name="Paule C.R."/>
            <person name="Poulain J."/>
            <person name="Prion F."/>
            <person name="Qin B."/>
            <person name="Qu C."/>
            <person name="Retzel E.F."/>
            <person name="Riddle C."/>
            <person name="Sallet E."/>
            <person name="Samain S."/>
            <person name="Samson N."/>
            <person name="Sanders I."/>
            <person name="Saurat O."/>
            <person name="Scarpelli C."/>
            <person name="Schiex T."/>
            <person name="Segurens B."/>
            <person name="Severin A.J."/>
            <person name="Sherrier D.J."/>
            <person name="Shi R."/>
            <person name="Sims S."/>
            <person name="Singer S.R."/>
            <person name="Sinharoy S."/>
            <person name="Sterck L."/>
            <person name="Viollet A."/>
            <person name="Wang B.B."/>
            <person name="Wang K."/>
            <person name="Wang M."/>
            <person name="Wang X."/>
            <person name="Warfsmann J."/>
            <person name="Weissenbach J."/>
            <person name="White D.D."/>
            <person name="White J.D."/>
            <person name="Wiley G.B."/>
            <person name="Wincker P."/>
            <person name="Xing Y."/>
            <person name="Yang L."/>
            <person name="Yao Z."/>
            <person name="Ying F."/>
            <person name="Zhai J."/>
            <person name="Zhou L."/>
            <person name="Zuber A."/>
            <person name="Denarie J."/>
            <person name="Dixon R.A."/>
            <person name="May G.D."/>
            <person name="Schwartz D.C."/>
            <person name="Rogers J."/>
            <person name="Quetier F."/>
            <person name="Town C.D."/>
            <person name="Roe B.A."/>
        </authorList>
    </citation>
    <scope>NUCLEOTIDE SEQUENCE [LARGE SCALE GENOMIC DNA]</scope>
    <source>
        <strain evidence="2">A17</strain>
        <strain evidence="3 4">cv. Jemalong A17</strain>
    </source>
</reference>
<evidence type="ECO:0000313" key="2">
    <source>
        <dbReference type="EMBL" id="AES60435.1"/>
    </source>
</evidence>
<protein>
    <submittedName>
        <fullName evidence="2 3">Uncharacterized protein</fullName>
    </submittedName>
</protein>
<keyword evidence="4" id="KW-1185">Reference proteome</keyword>
<reference evidence="2 4" key="2">
    <citation type="journal article" date="2014" name="BMC Genomics">
        <title>An improved genome release (version Mt4.0) for the model legume Medicago truncatula.</title>
        <authorList>
            <person name="Tang H."/>
            <person name="Krishnakumar V."/>
            <person name="Bidwell S."/>
            <person name="Rosen B."/>
            <person name="Chan A."/>
            <person name="Zhou S."/>
            <person name="Gentzbittel L."/>
            <person name="Childs K.L."/>
            <person name="Yandell M."/>
            <person name="Gundlach H."/>
            <person name="Mayer K.F."/>
            <person name="Schwartz D.C."/>
            <person name="Town C.D."/>
        </authorList>
    </citation>
    <scope>GENOME REANNOTATION</scope>
    <source>
        <strain evidence="3 4">cv. Jemalong A17</strain>
    </source>
</reference>
<proteinExistence type="predicted"/>
<feature type="region of interest" description="Disordered" evidence="1">
    <location>
        <begin position="11"/>
        <end position="33"/>
    </location>
</feature>
<reference evidence="3" key="3">
    <citation type="submission" date="2015-04" db="UniProtKB">
        <authorList>
            <consortium name="EnsemblPlants"/>
        </authorList>
    </citation>
    <scope>IDENTIFICATION</scope>
    <source>
        <strain evidence="3">cv. Jemalong A17</strain>
    </source>
</reference>
<evidence type="ECO:0000256" key="1">
    <source>
        <dbReference type="SAM" id="MobiDB-lite"/>
    </source>
</evidence>
<accession>G7I6Q1</accession>
<gene>
    <name evidence="2" type="ordered locus">MTR_1g045680</name>
</gene>
<organism evidence="2 4">
    <name type="scientific">Medicago truncatula</name>
    <name type="common">Barrel medic</name>
    <name type="synonym">Medicago tribuloides</name>
    <dbReference type="NCBI Taxonomy" id="3880"/>
    <lineage>
        <taxon>Eukaryota</taxon>
        <taxon>Viridiplantae</taxon>
        <taxon>Streptophyta</taxon>
        <taxon>Embryophyta</taxon>
        <taxon>Tracheophyta</taxon>
        <taxon>Spermatophyta</taxon>
        <taxon>Magnoliopsida</taxon>
        <taxon>eudicotyledons</taxon>
        <taxon>Gunneridae</taxon>
        <taxon>Pentapetalae</taxon>
        <taxon>rosids</taxon>
        <taxon>fabids</taxon>
        <taxon>Fabales</taxon>
        <taxon>Fabaceae</taxon>
        <taxon>Papilionoideae</taxon>
        <taxon>50 kb inversion clade</taxon>
        <taxon>NPAAA clade</taxon>
        <taxon>Hologalegina</taxon>
        <taxon>IRL clade</taxon>
        <taxon>Trifolieae</taxon>
        <taxon>Medicago</taxon>
    </lineage>
</organism>
<name>G7I6Q1_MEDTR</name>
<sequence>MTTIYMRNPYLTPKARRPNSNRPKRLKQGDRKWPMTEGGQALLSCLHPLRVGPVHATLTNFIVDISNHSPILMQLADRVEKREKLGDVRWLVRFKGDNGKRRSWVVVPIVVVGLAEEKENVQEERERKKRG</sequence>
<dbReference type="EMBL" id="CM001217">
    <property type="protein sequence ID" value="AES60435.1"/>
    <property type="molecule type" value="Genomic_DNA"/>
</dbReference>
<dbReference type="EnsemblPlants" id="AES60435">
    <property type="protein sequence ID" value="AES60435"/>
    <property type="gene ID" value="MTR_1g045680"/>
</dbReference>
<dbReference type="Proteomes" id="UP000002051">
    <property type="component" value="Unassembled WGS sequence"/>
</dbReference>
<evidence type="ECO:0000313" key="4">
    <source>
        <dbReference type="Proteomes" id="UP000002051"/>
    </source>
</evidence>
<dbReference type="AlphaFoldDB" id="G7I6Q1"/>